<dbReference type="GeneID" id="24270386"/>
<dbReference type="AlphaFoldDB" id="A0A0D9QE08"/>
<name>A0A0D9QE08_PLAFR</name>
<evidence type="ECO:0000313" key="1">
    <source>
        <dbReference type="EMBL" id="KJP85290.1"/>
    </source>
</evidence>
<sequence length="311" mass="36164">MGTPRPLVNMSYLWRRTFLRPAWHWKGINRALLSGQKQAPFTSYFQQRKEEAIKETEESYNLEDAFLRRISKMNNSALAHTCEDINKRKMNNHYIWELVYDRVKTIRNSFSADELVVMLHAYCNSLSFDPNFTHLVNLFWDLLEDKLESLNYLSHIALYYCAEKTKNEKKMEQITALLQNALLKNGSAEMKLTEMGLHIILKIFCKNEKIVIQKEHVTAVGELIQKVDVKEVRNVLLCLFFFFKYNSFDEPFLAILKKIQELLIFKKINPCTVLKCLSVTPKLCNENAAALQGVRSTVCVALLAQRISTGR</sequence>
<protein>
    <submittedName>
        <fullName evidence="1">Uncharacterized protein</fullName>
    </submittedName>
</protein>
<dbReference type="OrthoDB" id="382379at2759"/>
<reference evidence="1 2" key="1">
    <citation type="submission" date="2014-03" db="EMBL/GenBank/DDBJ databases">
        <title>The Genome Sequence of Plasmodium fragile nilgiri.</title>
        <authorList>
            <consortium name="The Broad Institute Genomics Platform"/>
            <consortium name="The Broad Institute Genome Sequencing Center for Infectious Disease"/>
            <person name="Neafsey D."/>
            <person name="Duraisingh M."/>
            <person name="Young S.K."/>
            <person name="Zeng Q."/>
            <person name="Gargeya S."/>
            <person name="Abouelleil A."/>
            <person name="Alvarado L."/>
            <person name="Chapman S.B."/>
            <person name="Gainer-Dewar J."/>
            <person name="Goldberg J."/>
            <person name="Griggs A."/>
            <person name="Gujja S."/>
            <person name="Hansen M."/>
            <person name="Howarth C."/>
            <person name="Imamovic A."/>
            <person name="Larimer J."/>
            <person name="Pearson M."/>
            <person name="Poon T.W."/>
            <person name="Priest M."/>
            <person name="Roberts A."/>
            <person name="Saif S."/>
            <person name="Shea T."/>
            <person name="Sykes S."/>
            <person name="Wortman J."/>
            <person name="Nusbaum C."/>
            <person name="Birren B."/>
        </authorList>
    </citation>
    <scope>NUCLEOTIDE SEQUENCE [LARGE SCALE GENOMIC DNA]</scope>
    <source>
        <strain evidence="2">nilgiri</strain>
    </source>
</reference>
<dbReference type="Proteomes" id="UP000054561">
    <property type="component" value="Unassembled WGS sequence"/>
</dbReference>
<dbReference type="OMA" id="HAYCNSL"/>
<gene>
    <name evidence="1" type="ORF">AK88_05072</name>
</gene>
<keyword evidence="2" id="KW-1185">Reference proteome</keyword>
<evidence type="ECO:0000313" key="2">
    <source>
        <dbReference type="Proteomes" id="UP000054561"/>
    </source>
</evidence>
<dbReference type="VEuPathDB" id="PlasmoDB:AK88_05072"/>
<proteinExistence type="predicted"/>
<organism evidence="1 2">
    <name type="scientific">Plasmodium fragile</name>
    <dbReference type="NCBI Taxonomy" id="5857"/>
    <lineage>
        <taxon>Eukaryota</taxon>
        <taxon>Sar</taxon>
        <taxon>Alveolata</taxon>
        <taxon>Apicomplexa</taxon>
        <taxon>Aconoidasida</taxon>
        <taxon>Haemosporida</taxon>
        <taxon>Plasmodiidae</taxon>
        <taxon>Plasmodium</taxon>
        <taxon>Plasmodium (Plasmodium)</taxon>
    </lineage>
</organism>
<dbReference type="RefSeq" id="XP_012338097.1">
    <property type="nucleotide sequence ID" value="XM_012482674.1"/>
</dbReference>
<accession>A0A0D9QE08</accession>
<dbReference type="EMBL" id="KQ001735">
    <property type="protein sequence ID" value="KJP85290.1"/>
    <property type="molecule type" value="Genomic_DNA"/>
</dbReference>